<evidence type="ECO:0000313" key="2">
    <source>
        <dbReference type="EnsemblPlants" id="OMERI04G06430.1"/>
    </source>
</evidence>
<evidence type="ECO:0000313" key="3">
    <source>
        <dbReference type="Proteomes" id="UP000008021"/>
    </source>
</evidence>
<dbReference type="Proteomes" id="UP000008021">
    <property type="component" value="Chromosome 4"/>
</dbReference>
<accession>A0A0E0DCB6</accession>
<name>A0A0E0DCB6_9ORYZ</name>
<feature type="region of interest" description="Disordered" evidence="1">
    <location>
        <begin position="59"/>
        <end position="81"/>
    </location>
</feature>
<dbReference type="HOGENOM" id="CLU_2577890_0_0_1"/>
<sequence length="81" mass="8919">MAWRRSVEDGVLLGDCMEEVGGGRRAQGRQGTRAPGRRWMAWRRSVEDGVLLGDCMEEVGGGRRAQGRQGTSMRRRKDGGG</sequence>
<proteinExistence type="predicted"/>
<reference evidence="2" key="1">
    <citation type="submission" date="2015-04" db="UniProtKB">
        <authorList>
            <consortium name="EnsemblPlants"/>
        </authorList>
    </citation>
    <scope>IDENTIFICATION</scope>
</reference>
<evidence type="ECO:0000256" key="1">
    <source>
        <dbReference type="SAM" id="MobiDB-lite"/>
    </source>
</evidence>
<protein>
    <submittedName>
        <fullName evidence="2">Uncharacterized protein</fullName>
    </submittedName>
</protein>
<reference evidence="2" key="2">
    <citation type="submission" date="2018-05" db="EMBL/GenBank/DDBJ databases">
        <title>OmerRS3 (Oryza meridionalis Reference Sequence Version 3).</title>
        <authorList>
            <person name="Zhang J."/>
            <person name="Kudrna D."/>
            <person name="Lee S."/>
            <person name="Talag J."/>
            <person name="Welchert J."/>
            <person name="Wing R.A."/>
        </authorList>
    </citation>
    <scope>NUCLEOTIDE SEQUENCE [LARGE SCALE GENOMIC DNA]</scope>
    <source>
        <strain evidence="2">cv. OR44</strain>
    </source>
</reference>
<dbReference type="AlphaFoldDB" id="A0A0E0DCB6"/>
<organism evidence="2">
    <name type="scientific">Oryza meridionalis</name>
    <dbReference type="NCBI Taxonomy" id="40149"/>
    <lineage>
        <taxon>Eukaryota</taxon>
        <taxon>Viridiplantae</taxon>
        <taxon>Streptophyta</taxon>
        <taxon>Embryophyta</taxon>
        <taxon>Tracheophyta</taxon>
        <taxon>Spermatophyta</taxon>
        <taxon>Magnoliopsida</taxon>
        <taxon>Liliopsida</taxon>
        <taxon>Poales</taxon>
        <taxon>Poaceae</taxon>
        <taxon>BOP clade</taxon>
        <taxon>Oryzoideae</taxon>
        <taxon>Oryzeae</taxon>
        <taxon>Oryzinae</taxon>
        <taxon>Oryza</taxon>
    </lineage>
</organism>
<dbReference type="Gramene" id="OMERI04G06430.1">
    <property type="protein sequence ID" value="OMERI04G06430.1"/>
    <property type="gene ID" value="OMERI04G06430"/>
</dbReference>
<dbReference type="EnsemblPlants" id="OMERI04G06430.1">
    <property type="protein sequence ID" value="OMERI04G06430.1"/>
    <property type="gene ID" value="OMERI04G06430"/>
</dbReference>
<keyword evidence="3" id="KW-1185">Reference proteome</keyword>